<sequence>STAIAASWGASILIFLLFCFLRPRHNVVYAPKLKLEDNEEKAPPKAGTGFFDWVKPVWSYQEDDLYHKIGVDSLVFLRFHRMMRITFFLFAALGCFVVIPMNIGINLGTAVGRSKRNKDPLSLCSIQTVSGNLLWIYILFAWLFIALFLWILYVNYQGIIRLRTKYFQSSEYQNSLHSRTLLVYDIPQDLRSDEGIMRIAHDYSYGLEFVQAQIGRNVNDIPELIARHKDAIQKEEKILAKYLKNPNRLPAVRPTCCPKGRNEHVDAIDYYMERIQVLEQKIELERRTIDKQSSVSYVAKANRNKHPKGMTIKLSPRPEDIIWDNIKKPKRLRNRNRAISFAFFVILCLVWQIPNSLISTFIANLYLLGSIWPAFQTQLNRHRNFWATVQGIASPALVATFFLILPTIMRRITRREGILSKSSRERHVVHKLYIFLTLNNFIIFTILGMLWNFVVQMIKITRDQHIPFFEAVKDFHLIDNLAFSFMQVSGFWITYIIQRNLSSLFDLCQLVNLLWLSVKPHIMTLTPREKIELSRPPVFDFASYYNYSLFYTTVSICYALIQPLILPFALVYFSIACMTYKYCLMYIFSTKVETGGGFWRVLFNRIIFALCLMVAIYFAVIWNQYDFLHAAFILPLGVIIIIFKIYCLRTFDPLLDFYLTGQKRPGDSGYTLPVAKSGSDDRRNRLQKRFGHPALSERLWTPMVASNARAVLPHVYRGRVSDIEDNENFMSGRKGGIDGKFELVEERNMDFQAFHNREDFGAVNSDYTTTEPPSRTGTPFNETLYGGFRDMSPHPDYLHPSRGGTPFEGTPRSGISQQDDTYFARGFPQHDRANTTGSEGFYPQQNFSSSGLDVVYQTQTGHSDLTHLLNENMPRPQNREGDRRNNQYRRHRQR</sequence>
<feature type="domain" description="CSC1/OSCA1-like 7TM region" evidence="9">
    <location>
        <begin position="337"/>
        <end position="619"/>
    </location>
</feature>
<dbReference type="InterPro" id="IPR003864">
    <property type="entry name" value="CSC1/OSCA1-like_7TM"/>
</dbReference>
<evidence type="ECO:0000259" key="9">
    <source>
        <dbReference type="Pfam" id="PF02714"/>
    </source>
</evidence>
<protein>
    <recommendedName>
        <fullName evidence="14">Calcium permeable stress-gated cation channel 1</fullName>
    </recommendedName>
</protein>
<evidence type="ECO:0000313" key="13">
    <source>
        <dbReference type="Proteomes" id="UP000186594"/>
    </source>
</evidence>
<keyword evidence="3" id="KW-0813">Transport</keyword>
<feature type="transmembrane region" description="Helical" evidence="8">
    <location>
        <begin position="627"/>
        <end position="646"/>
    </location>
</feature>
<evidence type="ECO:0000313" key="12">
    <source>
        <dbReference type="EMBL" id="OLL26254.1"/>
    </source>
</evidence>
<evidence type="ECO:0000256" key="7">
    <source>
        <dbReference type="SAM" id="MobiDB-lite"/>
    </source>
</evidence>
<comment type="subcellular location">
    <subcellularLocation>
        <location evidence="1">Membrane</location>
        <topology evidence="1">Multi-pass membrane protein</topology>
    </subcellularLocation>
</comment>
<organism evidence="12 13">
    <name type="scientific">Neolecta irregularis (strain DAH-3)</name>
    <dbReference type="NCBI Taxonomy" id="1198029"/>
    <lineage>
        <taxon>Eukaryota</taxon>
        <taxon>Fungi</taxon>
        <taxon>Dikarya</taxon>
        <taxon>Ascomycota</taxon>
        <taxon>Taphrinomycotina</taxon>
        <taxon>Neolectales</taxon>
        <taxon>Neolectaceae</taxon>
        <taxon>Neolecta</taxon>
    </lineage>
</organism>
<comment type="caution">
    <text evidence="12">The sequence shown here is derived from an EMBL/GenBank/DDBJ whole genome shotgun (WGS) entry which is preliminary data.</text>
</comment>
<feature type="transmembrane region" description="Helical" evidence="8">
    <location>
        <begin position="542"/>
        <end position="561"/>
    </location>
</feature>
<dbReference type="Proteomes" id="UP000186594">
    <property type="component" value="Unassembled WGS sequence"/>
</dbReference>
<dbReference type="EMBL" id="LXFE01000211">
    <property type="protein sequence ID" value="OLL26254.1"/>
    <property type="molecule type" value="Genomic_DNA"/>
</dbReference>
<dbReference type="InterPro" id="IPR045122">
    <property type="entry name" value="Csc1-like"/>
</dbReference>
<feature type="transmembrane region" description="Helical" evidence="8">
    <location>
        <begin position="568"/>
        <end position="589"/>
    </location>
</feature>
<dbReference type="InterPro" id="IPR027815">
    <property type="entry name" value="CSC1/OSCA1-like_cyt"/>
</dbReference>
<feature type="region of interest" description="Disordered" evidence="7">
    <location>
        <begin position="868"/>
        <end position="894"/>
    </location>
</feature>
<dbReference type="STRING" id="1198029.A0A1U7LUD2"/>
<dbReference type="OMA" id="VVCAWAF"/>
<evidence type="ECO:0000256" key="2">
    <source>
        <dbReference type="ARBA" id="ARBA00007779"/>
    </source>
</evidence>
<proteinExistence type="inferred from homology"/>
<feature type="domain" description="CSC1/OSCA1-like N-terminal transmembrane" evidence="10">
    <location>
        <begin position="2"/>
        <end position="153"/>
    </location>
</feature>
<dbReference type="Pfam" id="PF02714">
    <property type="entry name" value="RSN1_7TM"/>
    <property type="match status" value="1"/>
</dbReference>
<feature type="transmembrane region" description="Helical" evidence="8">
    <location>
        <begin position="385"/>
        <end position="405"/>
    </location>
</feature>
<dbReference type="GO" id="GO:0005227">
    <property type="term" value="F:calcium-activated cation channel activity"/>
    <property type="evidence" value="ECO:0007669"/>
    <property type="project" value="InterPro"/>
</dbReference>
<gene>
    <name evidence="12" type="ORF">NEOLI_000303</name>
</gene>
<evidence type="ECO:0000259" key="11">
    <source>
        <dbReference type="Pfam" id="PF14703"/>
    </source>
</evidence>
<evidence type="ECO:0000256" key="1">
    <source>
        <dbReference type="ARBA" id="ARBA00004141"/>
    </source>
</evidence>
<feature type="transmembrane region" description="Helical" evidence="8">
    <location>
        <begin position="6"/>
        <end position="23"/>
    </location>
</feature>
<feature type="transmembrane region" description="Helical" evidence="8">
    <location>
        <begin position="601"/>
        <end position="620"/>
    </location>
</feature>
<dbReference type="PANTHER" id="PTHR13018">
    <property type="entry name" value="PROBABLE MEMBRANE PROTEIN DUF221-RELATED"/>
    <property type="match status" value="1"/>
</dbReference>
<evidence type="ECO:0000256" key="4">
    <source>
        <dbReference type="ARBA" id="ARBA00022692"/>
    </source>
</evidence>
<feature type="transmembrane region" description="Helical" evidence="8">
    <location>
        <begin position="87"/>
        <end position="112"/>
    </location>
</feature>
<feature type="transmembrane region" description="Helical" evidence="8">
    <location>
        <begin position="432"/>
        <end position="455"/>
    </location>
</feature>
<evidence type="ECO:0000256" key="5">
    <source>
        <dbReference type="ARBA" id="ARBA00022989"/>
    </source>
</evidence>
<feature type="transmembrane region" description="Helical" evidence="8">
    <location>
        <begin position="338"/>
        <end position="365"/>
    </location>
</feature>
<dbReference type="Pfam" id="PF13967">
    <property type="entry name" value="RSN1_TM"/>
    <property type="match status" value="1"/>
</dbReference>
<keyword evidence="6 8" id="KW-0472">Membrane</keyword>
<dbReference type="OrthoDB" id="2150324at2759"/>
<feature type="transmembrane region" description="Helical" evidence="8">
    <location>
        <begin position="475"/>
        <end position="497"/>
    </location>
</feature>
<keyword evidence="4 8" id="KW-0812">Transmembrane</keyword>
<feature type="transmembrane region" description="Helical" evidence="8">
    <location>
        <begin position="132"/>
        <end position="156"/>
    </location>
</feature>
<name>A0A1U7LUD2_NEOID</name>
<dbReference type="AlphaFoldDB" id="A0A1U7LUD2"/>
<evidence type="ECO:0000259" key="10">
    <source>
        <dbReference type="Pfam" id="PF13967"/>
    </source>
</evidence>
<dbReference type="Pfam" id="PF14703">
    <property type="entry name" value="PHM7_cyt"/>
    <property type="match status" value="1"/>
</dbReference>
<dbReference type="GO" id="GO:0005886">
    <property type="term" value="C:plasma membrane"/>
    <property type="evidence" value="ECO:0007669"/>
    <property type="project" value="TreeGrafter"/>
</dbReference>
<evidence type="ECO:0000256" key="6">
    <source>
        <dbReference type="ARBA" id="ARBA00023136"/>
    </source>
</evidence>
<dbReference type="InterPro" id="IPR032880">
    <property type="entry name" value="CSC1/OSCA1-like_N"/>
</dbReference>
<keyword evidence="13" id="KW-1185">Reference proteome</keyword>
<evidence type="ECO:0008006" key="14">
    <source>
        <dbReference type="Google" id="ProtNLM"/>
    </source>
</evidence>
<comment type="similarity">
    <text evidence="2">Belongs to the CSC1 (TC 1.A.17) family.</text>
</comment>
<dbReference type="PANTHER" id="PTHR13018:SF149">
    <property type="entry name" value="DOMAIN PROTEIN, PUTATIVE (AFU_ORTHOLOGUE AFUA_3G11660)-RELATED"/>
    <property type="match status" value="1"/>
</dbReference>
<reference evidence="12 13" key="1">
    <citation type="submission" date="2016-04" db="EMBL/GenBank/DDBJ databases">
        <title>Evolutionary innovation and constraint leading to complex multicellularity in the Ascomycota.</title>
        <authorList>
            <person name="Cisse O."/>
            <person name="Nguyen A."/>
            <person name="Hewitt D.A."/>
            <person name="Jedd G."/>
            <person name="Stajich J.E."/>
        </authorList>
    </citation>
    <scope>NUCLEOTIDE SEQUENCE [LARGE SCALE GENOMIC DNA]</scope>
    <source>
        <strain evidence="12 13">DAH-3</strain>
    </source>
</reference>
<evidence type="ECO:0000256" key="3">
    <source>
        <dbReference type="ARBA" id="ARBA00022448"/>
    </source>
</evidence>
<feature type="non-terminal residue" evidence="12">
    <location>
        <position position="1"/>
    </location>
</feature>
<feature type="domain" description="CSC1/OSCA1-like cytosolic" evidence="11">
    <location>
        <begin position="178"/>
        <end position="325"/>
    </location>
</feature>
<keyword evidence="5 8" id="KW-1133">Transmembrane helix</keyword>
<accession>A0A1U7LUD2</accession>
<evidence type="ECO:0000256" key="8">
    <source>
        <dbReference type="SAM" id="Phobius"/>
    </source>
</evidence>